<reference evidence="6 7" key="1">
    <citation type="submission" date="2020-04" db="EMBL/GenBank/DDBJ databases">
        <title>Rhodospirillaceae bacterium KN72 isolated from deep sea.</title>
        <authorList>
            <person name="Zhang D.-C."/>
        </authorList>
    </citation>
    <scope>NUCLEOTIDE SEQUENCE [LARGE SCALE GENOMIC DNA]</scope>
    <source>
        <strain evidence="6 7">KN72</strain>
    </source>
</reference>
<dbReference type="Gene3D" id="3.30.2130.30">
    <property type="match status" value="1"/>
</dbReference>
<organism evidence="6 7">
    <name type="scientific">Pacificispira spongiicola</name>
    <dbReference type="NCBI Taxonomy" id="2729598"/>
    <lineage>
        <taxon>Bacteria</taxon>
        <taxon>Pseudomonadati</taxon>
        <taxon>Pseudomonadota</taxon>
        <taxon>Alphaproteobacteria</taxon>
        <taxon>Rhodospirillales</taxon>
        <taxon>Rhodospirillaceae</taxon>
        <taxon>Pacificispira</taxon>
    </lineage>
</organism>
<evidence type="ECO:0000259" key="3">
    <source>
        <dbReference type="Pfam" id="PF01170"/>
    </source>
</evidence>
<dbReference type="EMBL" id="JABBNT010000003">
    <property type="protein sequence ID" value="NMM44772.1"/>
    <property type="molecule type" value="Genomic_DNA"/>
</dbReference>
<dbReference type="InterPro" id="IPR029063">
    <property type="entry name" value="SAM-dependent_MTases_sf"/>
</dbReference>
<dbReference type="PRINTS" id="PR00507">
    <property type="entry name" value="N12N6MTFRASE"/>
</dbReference>
<feature type="domain" description="Ribosomal RNA large subunit methyltransferase K/L-like methyltransferase" evidence="3">
    <location>
        <begin position="165"/>
        <end position="351"/>
    </location>
</feature>
<dbReference type="CDD" id="cd11715">
    <property type="entry name" value="THUMP_AdoMetMT"/>
    <property type="match status" value="1"/>
</dbReference>
<dbReference type="GO" id="GO:0003723">
    <property type="term" value="F:RNA binding"/>
    <property type="evidence" value="ECO:0007669"/>
    <property type="project" value="InterPro"/>
</dbReference>
<feature type="domain" description="RlmL ferredoxin-like" evidence="5">
    <location>
        <begin position="13"/>
        <end position="68"/>
    </location>
</feature>
<dbReference type="InterPro" id="IPR002052">
    <property type="entry name" value="DNA_methylase_N6_adenine_CS"/>
</dbReference>
<dbReference type="InterPro" id="IPR053943">
    <property type="entry name" value="RlmKL-like_Mtase_CS"/>
</dbReference>
<keyword evidence="2 6" id="KW-0808">Transferase</keyword>
<dbReference type="Pfam" id="PF02926">
    <property type="entry name" value="THUMP"/>
    <property type="match status" value="1"/>
</dbReference>
<dbReference type="PANTHER" id="PTHR47313">
    <property type="entry name" value="RIBOSOMAL RNA LARGE SUBUNIT METHYLTRANSFERASE K/L"/>
    <property type="match status" value="1"/>
</dbReference>
<dbReference type="AlphaFoldDB" id="A0A7Y0E037"/>
<dbReference type="Proteomes" id="UP000539372">
    <property type="component" value="Unassembled WGS sequence"/>
</dbReference>
<sequence length="377" mass="40523">MTSDNQSIETDFDLFLVAPPGLEGVLCAEAREQGFRKAKPVPGGVTCSGDWAEAWRANLVLRGASRVLVRIAAFKVQHLAQLQKKAQALPWTQFLRPGIPIRVDASCRKSKLYHSGAVAERIGKAAAEAAETALSDGAPIRILARLDNDLCTISLDTSGEPLHKRGHKPRVNKAPMRETLAALFLRQCGYKGQEPVIDPMCGSGTFVIEAAEQAAGLAPGRSRDFAFQHMAGFDPNAWNEMRNAVTPSAPPLRFYGYDRDAGAVEMSRSNADSAGVAAWTDFAQQPISDLTPPEGTPPGLVIVNPPYGTRIGEAKKLHPLYHTLGKVLTERFSGWRVGLITTQPSLAKAAALPFTRDGGPIDHGGLKVTLYVTGTLP</sequence>
<dbReference type="RefSeq" id="WP_169625169.1">
    <property type="nucleotide sequence ID" value="NZ_JABBNT010000003.1"/>
</dbReference>
<dbReference type="PANTHER" id="PTHR47313:SF1">
    <property type="entry name" value="RIBOSOMAL RNA LARGE SUBUNIT METHYLTRANSFERASE K_L"/>
    <property type="match status" value="1"/>
</dbReference>
<keyword evidence="1 6" id="KW-0489">Methyltransferase</keyword>
<name>A0A7Y0E037_9PROT</name>
<feature type="domain" description="THUMP" evidence="4">
    <location>
        <begin position="79"/>
        <end position="156"/>
    </location>
</feature>
<gene>
    <name evidence="6" type="ORF">HH303_09810</name>
</gene>
<evidence type="ECO:0000313" key="7">
    <source>
        <dbReference type="Proteomes" id="UP000539372"/>
    </source>
</evidence>
<dbReference type="InterPro" id="IPR000241">
    <property type="entry name" value="RlmKL-like_Mtase"/>
</dbReference>
<dbReference type="PROSITE" id="PS01261">
    <property type="entry name" value="UPF0020"/>
    <property type="match status" value="1"/>
</dbReference>
<dbReference type="SUPFAM" id="SSF53335">
    <property type="entry name" value="S-adenosyl-L-methionine-dependent methyltransferases"/>
    <property type="match status" value="1"/>
</dbReference>
<proteinExistence type="predicted"/>
<evidence type="ECO:0000259" key="5">
    <source>
        <dbReference type="Pfam" id="PF22020"/>
    </source>
</evidence>
<dbReference type="Pfam" id="PF01170">
    <property type="entry name" value="UPF0020"/>
    <property type="match status" value="1"/>
</dbReference>
<dbReference type="InterPro" id="IPR004114">
    <property type="entry name" value="THUMP_dom"/>
</dbReference>
<accession>A0A7Y0E037</accession>
<comment type="caution">
    <text evidence="6">The sequence shown here is derived from an EMBL/GenBank/DDBJ whole genome shotgun (WGS) entry which is preliminary data.</text>
</comment>
<evidence type="ECO:0000259" key="4">
    <source>
        <dbReference type="Pfam" id="PF02926"/>
    </source>
</evidence>
<dbReference type="Pfam" id="PF22020">
    <property type="entry name" value="RlmL_1st"/>
    <property type="match status" value="1"/>
</dbReference>
<dbReference type="InterPro" id="IPR054170">
    <property type="entry name" value="RlmL_1st"/>
</dbReference>
<dbReference type="GO" id="GO:0070043">
    <property type="term" value="F:rRNA (guanine-N7-)-methyltransferase activity"/>
    <property type="evidence" value="ECO:0007669"/>
    <property type="project" value="TreeGrafter"/>
</dbReference>
<protein>
    <submittedName>
        <fullName evidence="6">Class I SAM-dependent RNA methyltransferase</fullName>
    </submittedName>
</protein>
<keyword evidence="7" id="KW-1185">Reference proteome</keyword>
<dbReference type="Gene3D" id="3.40.50.150">
    <property type="entry name" value="Vaccinia Virus protein VP39"/>
    <property type="match status" value="1"/>
</dbReference>
<dbReference type="PROSITE" id="PS00092">
    <property type="entry name" value="N6_MTASE"/>
    <property type="match status" value="1"/>
</dbReference>
<evidence type="ECO:0000313" key="6">
    <source>
        <dbReference type="EMBL" id="NMM44772.1"/>
    </source>
</evidence>
<evidence type="ECO:0000256" key="1">
    <source>
        <dbReference type="ARBA" id="ARBA00022603"/>
    </source>
</evidence>
<evidence type="ECO:0000256" key="2">
    <source>
        <dbReference type="ARBA" id="ARBA00022679"/>
    </source>
</evidence>
<dbReference type="GO" id="GO:0008990">
    <property type="term" value="F:rRNA (guanine-N2-)-methyltransferase activity"/>
    <property type="evidence" value="ECO:0007669"/>
    <property type="project" value="TreeGrafter"/>
</dbReference>